<dbReference type="AGR" id="MGI:1916557"/>
<dbReference type="VEuPathDB" id="HostDB:ENSMUSG00000045378"/>
<gene>
    <name evidence="1 2" type="primary">Pxt1</name>
</gene>
<dbReference type="ExpressionAtlas" id="A0A3B2W3G7">
    <property type="expression patterns" value="baseline and differential"/>
</dbReference>
<dbReference type="GeneTree" id="ENSGT00390000012893"/>
<dbReference type="Antibodypedia" id="29675">
    <property type="antibodies" value="25 antibodies from 11 providers"/>
</dbReference>
<dbReference type="InterPro" id="IPR029186">
    <property type="entry name" value="PXT1"/>
</dbReference>
<reference evidence="1" key="4">
    <citation type="submission" date="2025-09" db="UniProtKB">
        <authorList>
            <consortium name="Ensembl"/>
        </authorList>
    </citation>
    <scope>IDENTIFICATION</scope>
    <source>
        <strain evidence="1">C57BL/6J</strain>
    </source>
</reference>
<evidence type="ECO:0000313" key="3">
    <source>
        <dbReference type="Proteomes" id="UP000000589"/>
    </source>
</evidence>
<keyword evidence="3" id="KW-1185">Reference proteome</keyword>
<sequence length="18" mass="2119">MQLRHIGDSVNHRVIQES</sequence>
<dbReference type="Ensembl" id="ENSMUST00000233413.2">
    <property type="protein sequence ID" value="ENSMUSP00000156410.2"/>
    <property type="gene ID" value="ENSMUSG00000045378.6"/>
</dbReference>
<protein>
    <submittedName>
        <fullName evidence="1">Peroxisomal, testis specific 1</fullName>
    </submittedName>
</protein>
<accession>A0A3B2W3G7</accession>
<name>A0A3B2W3G7_MOUSE</name>
<dbReference type="Pfam" id="PF15214">
    <property type="entry name" value="PXT1"/>
    <property type="match status" value="1"/>
</dbReference>
<organism evidence="1 3">
    <name type="scientific">Mus musculus</name>
    <name type="common">Mouse</name>
    <dbReference type="NCBI Taxonomy" id="10090"/>
    <lineage>
        <taxon>Eukaryota</taxon>
        <taxon>Metazoa</taxon>
        <taxon>Chordata</taxon>
        <taxon>Craniata</taxon>
        <taxon>Vertebrata</taxon>
        <taxon>Euteleostomi</taxon>
        <taxon>Mammalia</taxon>
        <taxon>Eutheria</taxon>
        <taxon>Euarchontoglires</taxon>
        <taxon>Glires</taxon>
        <taxon>Rodentia</taxon>
        <taxon>Myomorpha</taxon>
        <taxon>Muroidea</taxon>
        <taxon>Muridae</taxon>
        <taxon>Murinae</taxon>
        <taxon>Mus</taxon>
        <taxon>Mus</taxon>
    </lineage>
</organism>
<evidence type="ECO:0000313" key="2">
    <source>
        <dbReference type="MGI" id="MGI:1916557"/>
    </source>
</evidence>
<reference evidence="1 3" key="1">
    <citation type="journal article" date="2009" name="PLoS Biol.">
        <title>Lineage-specific biology revealed by a finished genome assembly of the mouse.</title>
        <authorList>
            <consortium name="Mouse Genome Sequencing Consortium"/>
            <person name="Church D.M."/>
            <person name="Goodstadt L."/>
            <person name="Hillier L.W."/>
            <person name="Zody M.C."/>
            <person name="Goldstein S."/>
            <person name="She X."/>
            <person name="Bult C.J."/>
            <person name="Agarwala R."/>
            <person name="Cherry J.L."/>
            <person name="DiCuccio M."/>
            <person name="Hlavina W."/>
            <person name="Kapustin Y."/>
            <person name="Meric P."/>
            <person name="Maglott D."/>
            <person name="Birtle Z."/>
            <person name="Marques A.C."/>
            <person name="Graves T."/>
            <person name="Zhou S."/>
            <person name="Teague B."/>
            <person name="Potamousis K."/>
            <person name="Churas C."/>
            <person name="Place M."/>
            <person name="Herschleb J."/>
            <person name="Runnheim R."/>
            <person name="Forrest D."/>
            <person name="Amos-Landgraf J."/>
            <person name="Schwartz D.C."/>
            <person name="Cheng Z."/>
            <person name="Lindblad-Toh K."/>
            <person name="Eichler E.E."/>
            <person name="Ponting C.P."/>
        </authorList>
    </citation>
    <scope>NUCLEOTIDE SEQUENCE [LARGE SCALE GENOMIC DNA]</scope>
    <source>
        <strain evidence="1 3">C57BL/6J</strain>
    </source>
</reference>
<reference evidence="1" key="3">
    <citation type="submission" date="2025-08" db="UniProtKB">
        <authorList>
            <consortium name="Ensembl"/>
        </authorList>
    </citation>
    <scope>IDENTIFICATION</scope>
    <source>
        <strain evidence="1">C57BL/6J</strain>
    </source>
</reference>
<dbReference type="Proteomes" id="UP000000589">
    <property type="component" value="Chromosome 17"/>
</dbReference>
<evidence type="ECO:0000313" key="1">
    <source>
        <dbReference type="Ensembl" id="ENSMUSP00000156410.2"/>
    </source>
</evidence>
<proteinExistence type="predicted"/>
<dbReference type="MGI" id="MGI:1916557">
    <property type="gene designation" value="Pxt1"/>
</dbReference>
<dbReference type="Bgee" id="ENSMUSG00000045378">
    <property type="expression patterns" value="Expressed in animal zygote and 49 other cell types or tissues"/>
</dbReference>
<reference evidence="1 3" key="2">
    <citation type="journal article" date="2011" name="PLoS Biol.">
        <title>Modernizing reference genome assemblies.</title>
        <authorList>
            <person name="Church D.M."/>
            <person name="Schneider V.A."/>
            <person name="Graves T."/>
            <person name="Auger K."/>
            <person name="Cunningham F."/>
            <person name="Bouk N."/>
            <person name="Chen H.C."/>
            <person name="Agarwala R."/>
            <person name="McLaren W.M."/>
            <person name="Ritchie G.R."/>
            <person name="Albracht D."/>
            <person name="Kremitzki M."/>
            <person name="Rock S."/>
            <person name="Kotkiewicz H."/>
            <person name="Kremitzki C."/>
            <person name="Wollam A."/>
            <person name="Trani L."/>
            <person name="Fulton L."/>
            <person name="Fulton R."/>
            <person name="Matthews L."/>
            <person name="Whitehead S."/>
            <person name="Chow W."/>
            <person name="Torrance J."/>
            <person name="Dunn M."/>
            <person name="Harden G."/>
            <person name="Threadgold G."/>
            <person name="Wood J."/>
            <person name="Collins J."/>
            <person name="Heath P."/>
            <person name="Griffiths G."/>
            <person name="Pelan S."/>
            <person name="Grafham D."/>
            <person name="Eichler E.E."/>
            <person name="Weinstock G."/>
            <person name="Mardis E.R."/>
            <person name="Wilson R.K."/>
            <person name="Howe K."/>
            <person name="Flicek P."/>
            <person name="Hubbard T."/>
        </authorList>
    </citation>
    <scope>NUCLEOTIDE SEQUENCE [LARGE SCALE GENOMIC DNA]</scope>
    <source>
        <strain evidence="1 3">C57BL/6J</strain>
    </source>
</reference>
<dbReference type="AlphaFoldDB" id="A0A3B2W3G7"/>